<dbReference type="AlphaFoldDB" id="A0A975ERV4"/>
<comment type="similarity">
    <text evidence="4">Belongs to the MsrA Met sulfoxide reductase family.</text>
</comment>
<dbReference type="SUPFAM" id="SSF55068">
    <property type="entry name" value="Peptide methionine sulfoxide reductase"/>
    <property type="match status" value="1"/>
</dbReference>
<dbReference type="HAMAP" id="MF_01401">
    <property type="entry name" value="MsrA"/>
    <property type="match status" value="1"/>
</dbReference>
<accession>A0A975ERV4</accession>
<dbReference type="InterPro" id="IPR036509">
    <property type="entry name" value="Met_Sox_Rdtase_MsrA_sf"/>
</dbReference>
<comment type="function">
    <text evidence="4">Has an important function as a repair enzyme for proteins that have been inactivated by oxidation. Catalyzes the reversible oxidation-reduction of methionine sulfoxide in proteins to methionine.</text>
</comment>
<dbReference type="Gene3D" id="3.30.1060.10">
    <property type="entry name" value="Peptide methionine sulphoxide reductase MsrA"/>
    <property type="match status" value="1"/>
</dbReference>
<feature type="domain" description="Peptide methionine sulphoxide reductase MsrA" evidence="6">
    <location>
        <begin position="34"/>
        <end position="176"/>
    </location>
</feature>
<dbReference type="KEGG" id="cact:HZ995_06120"/>
<keyword evidence="1 4" id="KW-0560">Oxidoreductase</keyword>
<feature type="active site" evidence="4">
    <location>
        <position position="40"/>
    </location>
</feature>
<gene>
    <name evidence="4 7" type="primary">msrA</name>
    <name evidence="7" type="ORF">HZ995_06120</name>
</gene>
<evidence type="ECO:0000256" key="3">
    <source>
        <dbReference type="ARBA" id="ARBA00048782"/>
    </source>
</evidence>
<dbReference type="EMBL" id="CP060010">
    <property type="protein sequence ID" value="QTN37080.1"/>
    <property type="molecule type" value="Genomic_DNA"/>
</dbReference>
<dbReference type="EC" id="1.8.4.11" evidence="4"/>
<evidence type="ECO:0000313" key="8">
    <source>
        <dbReference type="Proteomes" id="UP000665026"/>
    </source>
</evidence>
<evidence type="ECO:0000313" key="7">
    <source>
        <dbReference type="EMBL" id="QTN37080.1"/>
    </source>
</evidence>
<evidence type="ECO:0000256" key="1">
    <source>
        <dbReference type="ARBA" id="ARBA00023002"/>
    </source>
</evidence>
<evidence type="ECO:0000256" key="4">
    <source>
        <dbReference type="HAMAP-Rule" id="MF_01401"/>
    </source>
</evidence>
<dbReference type="RefSeq" id="WP_209357775.1">
    <property type="nucleotide sequence ID" value="NZ_CP060010.1"/>
</dbReference>
<comment type="catalytic activity">
    <reaction evidence="2 4">
        <text>L-methionyl-[protein] + [thioredoxin]-disulfide + H2O = L-methionyl-(S)-S-oxide-[protein] + [thioredoxin]-dithiol</text>
        <dbReference type="Rhea" id="RHEA:14217"/>
        <dbReference type="Rhea" id="RHEA-COMP:10698"/>
        <dbReference type="Rhea" id="RHEA-COMP:10700"/>
        <dbReference type="Rhea" id="RHEA-COMP:12313"/>
        <dbReference type="Rhea" id="RHEA-COMP:12315"/>
        <dbReference type="ChEBI" id="CHEBI:15377"/>
        <dbReference type="ChEBI" id="CHEBI:16044"/>
        <dbReference type="ChEBI" id="CHEBI:29950"/>
        <dbReference type="ChEBI" id="CHEBI:44120"/>
        <dbReference type="ChEBI" id="CHEBI:50058"/>
        <dbReference type="EC" id="1.8.4.11"/>
    </reaction>
</comment>
<name>A0A975ERV4_9RHOB</name>
<dbReference type="Proteomes" id="UP000665026">
    <property type="component" value="Chromosome"/>
</dbReference>
<organism evidence="7 8">
    <name type="scientific">Cognatishimia activa</name>
    <dbReference type="NCBI Taxonomy" id="1715691"/>
    <lineage>
        <taxon>Bacteria</taxon>
        <taxon>Pseudomonadati</taxon>
        <taxon>Pseudomonadota</taxon>
        <taxon>Alphaproteobacteria</taxon>
        <taxon>Rhodobacterales</taxon>
        <taxon>Paracoccaceae</taxon>
        <taxon>Cognatishimia</taxon>
    </lineage>
</organism>
<dbReference type="Pfam" id="PF01625">
    <property type="entry name" value="PMSR"/>
    <property type="match status" value="1"/>
</dbReference>
<comment type="catalytic activity">
    <reaction evidence="3 4">
        <text>[thioredoxin]-disulfide + L-methionine + H2O = L-methionine (S)-S-oxide + [thioredoxin]-dithiol</text>
        <dbReference type="Rhea" id="RHEA:19993"/>
        <dbReference type="Rhea" id="RHEA-COMP:10698"/>
        <dbReference type="Rhea" id="RHEA-COMP:10700"/>
        <dbReference type="ChEBI" id="CHEBI:15377"/>
        <dbReference type="ChEBI" id="CHEBI:29950"/>
        <dbReference type="ChEBI" id="CHEBI:50058"/>
        <dbReference type="ChEBI" id="CHEBI:57844"/>
        <dbReference type="ChEBI" id="CHEBI:58772"/>
        <dbReference type="EC" id="1.8.4.11"/>
    </reaction>
</comment>
<proteinExistence type="inferred from homology"/>
<dbReference type="PANTHER" id="PTHR43774">
    <property type="entry name" value="PEPTIDE METHIONINE SULFOXIDE REDUCTASE"/>
    <property type="match status" value="1"/>
</dbReference>
<feature type="signal peptide" evidence="5">
    <location>
        <begin position="1"/>
        <end position="29"/>
    </location>
</feature>
<sequence>MTRMVALKYWLLAGFIAIGASLHHAPAQAGTEKLIVAGGCFWCVESDFESVNGVKSVVSGYTGGTLANPTYKDVSKKGSGHYEAVEIRFDNNKVTRDELLYKFFRSVDPTDAGGQFCDRGAPYRTAIFYKNDAQKAAAESAKAKAASDLGRKIVTPILPAKEFYKAEKVHQDYYKGTKLVLTRFGPKKQSEAYKRYRLACGRDARVQELWGSDAPFAHKLLN</sequence>
<dbReference type="GO" id="GO:0008113">
    <property type="term" value="F:peptide-methionine (S)-S-oxide reductase activity"/>
    <property type="evidence" value="ECO:0007669"/>
    <property type="project" value="UniProtKB-UniRule"/>
</dbReference>
<dbReference type="NCBIfam" id="TIGR00401">
    <property type="entry name" value="msrA"/>
    <property type="match status" value="1"/>
</dbReference>
<protein>
    <recommendedName>
        <fullName evidence="4">Peptide methionine sulfoxide reductase MsrA</fullName>
        <shortName evidence="4">Protein-methionine-S-oxide reductase</shortName>
        <ecNumber evidence="4">1.8.4.11</ecNumber>
    </recommendedName>
    <alternativeName>
        <fullName evidence="4">Peptide-methionine (S)-S-oxide reductase</fullName>
        <shortName evidence="4">Peptide Met(O) reductase</shortName>
    </alternativeName>
</protein>
<reference evidence="7" key="1">
    <citation type="submission" date="2020-07" db="EMBL/GenBank/DDBJ databases">
        <title>Genome sequences of bacteria associated with the marine, planktonic diatom Thalassiosira profunda strain ECT2AJA-044.</title>
        <authorList>
            <person name="Gargas C.B."/>
            <person name="Roberts W.R."/>
            <person name="Alverson A.J."/>
        </authorList>
    </citation>
    <scope>NUCLEOTIDE SEQUENCE</scope>
    <source>
        <strain evidence="7">ECT2AJA-044</strain>
    </source>
</reference>
<dbReference type="PANTHER" id="PTHR43774:SF1">
    <property type="entry name" value="PEPTIDE METHIONINE SULFOXIDE REDUCTASE MSRA 2"/>
    <property type="match status" value="1"/>
</dbReference>
<evidence type="ECO:0000259" key="6">
    <source>
        <dbReference type="Pfam" id="PF01625"/>
    </source>
</evidence>
<keyword evidence="5" id="KW-0732">Signal</keyword>
<feature type="chain" id="PRO_5038076726" description="Peptide methionine sulfoxide reductase MsrA" evidence="5">
    <location>
        <begin position="30"/>
        <end position="222"/>
    </location>
</feature>
<dbReference type="InterPro" id="IPR002569">
    <property type="entry name" value="Met_Sox_Rdtase_MsrA_dom"/>
</dbReference>
<evidence type="ECO:0000256" key="2">
    <source>
        <dbReference type="ARBA" id="ARBA00047806"/>
    </source>
</evidence>
<evidence type="ECO:0000256" key="5">
    <source>
        <dbReference type="SAM" id="SignalP"/>
    </source>
</evidence>